<name>A0A1I7WAN8_HETBA</name>
<dbReference type="AlphaFoldDB" id="A0A1I7WAN8"/>
<dbReference type="WBParaSite" id="Hba_01737">
    <property type="protein sequence ID" value="Hba_01737"/>
    <property type="gene ID" value="Hba_01737"/>
</dbReference>
<sequence length="235" mass="26996">MSPNVMSMLKLAKNQISQCCWWKVMKTNLSMLDFAFLGLPPELQCHILRQISIGTYMQLTSAGDMRQLKTQMTSSDIRHLKLVSKDMKYLIERDGQHLTKQNVSSLSIDEFVPGVFKFTAANMRWEETVSFGDFSRIFAHCHFNSIWIIEYLCENKITCEMLVFNSCNINDEDILTIVDRLLGATEANNLSMLGYRNGNVSFEKEFFRMPSVRKVCHCLNPNSITPPLNKLTGIF</sequence>
<evidence type="ECO:0000313" key="2">
    <source>
        <dbReference type="WBParaSite" id="Hba_01737"/>
    </source>
</evidence>
<organism evidence="1 2">
    <name type="scientific">Heterorhabditis bacteriophora</name>
    <name type="common">Entomopathogenic nematode worm</name>
    <dbReference type="NCBI Taxonomy" id="37862"/>
    <lineage>
        <taxon>Eukaryota</taxon>
        <taxon>Metazoa</taxon>
        <taxon>Ecdysozoa</taxon>
        <taxon>Nematoda</taxon>
        <taxon>Chromadorea</taxon>
        <taxon>Rhabditida</taxon>
        <taxon>Rhabditina</taxon>
        <taxon>Rhabditomorpha</taxon>
        <taxon>Strongyloidea</taxon>
        <taxon>Heterorhabditidae</taxon>
        <taxon>Heterorhabditis</taxon>
    </lineage>
</organism>
<accession>A0A1I7WAN8</accession>
<evidence type="ECO:0000313" key="1">
    <source>
        <dbReference type="Proteomes" id="UP000095283"/>
    </source>
</evidence>
<reference evidence="2" key="1">
    <citation type="submission" date="2016-11" db="UniProtKB">
        <authorList>
            <consortium name="WormBaseParasite"/>
        </authorList>
    </citation>
    <scope>IDENTIFICATION</scope>
</reference>
<proteinExistence type="predicted"/>
<dbReference type="Proteomes" id="UP000095283">
    <property type="component" value="Unplaced"/>
</dbReference>
<protein>
    <submittedName>
        <fullName evidence="2">F-box domain-containing protein</fullName>
    </submittedName>
</protein>
<keyword evidence="1" id="KW-1185">Reference proteome</keyword>